<dbReference type="EMBL" id="CAKKNE010000001">
    <property type="protein sequence ID" value="CAH0363948.1"/>
    <property type="molecule type" value="Genomic_DNA"/>
</dbReference>
<reference evidence="2" key="1">
    <citation type="submission" date="2021-01" db="EMBL/GenBank/DDBJ databases">
        <authorList>
            <person name="Corre E."/>
            <person name="Pelletier E."/>
            <person name="Niang G."/>
            <person name="Scheremetjew M."/>
            <person name="Finn R."/>
            <person name="Kale V."/>
            <person name="Holt S."/>
            <person name="Cochrane G."/>
            <person name="Meng A."/>
            <person name="Brown T."/>
            <person name="Cohen L."/>
        </authorList>
    </citation>
    <scope>NUCLEOTIDE SEQUENCE</scope>
    <source>
        <strain evidence="2">CCMP1756</strain>
    </source>
</reference>
<evidence type="ECO:0000256" key="1">
    <source>
        <dbReference type="SAM" id="SignalP"/>
    </source>
</evidence>
<dbReference type="InterPro" id="IPR027417">
    <property type="entry name" value="P-loop_NTPase"/>
</dbReference>
<sequence length="307" mass="34043">MRHRKSLGAALWAAAGLLLRVRLATAQRIHLKGEPKSGTTWFEALFVQLGMLCVKDCQMWTTRGTTRDRALHMHIRQGNRTTVEVTTVKKHTIPDMVGGCVAHPNTLVHVRAPCALTEASDERDVETCAARCRGASSKVKYCGTTRRRPCANQPVHETDAAAHIHRDPRAVAVSACYHLHQEADLDGCVRERYVTTALWMRFRQAWFSDRALLDVAYEDLVRCPHESLRRMAAALGFPAVADAALARALDAAAGARTRHRHHVGTYRDDPRLGNATLAWMDAIHARLNFSEAYAAGSCSTVRGDTDF</sequence>
<dbReference type="Pfam" id="PF13469">
    <property type="entry name" value="Sulfotransfer_3"/>
    <property type="match status" value="1"/>
</dbReference>
<organism evidence="2">
    <name type="scientific">Pelagomonas calceolata</name>
    <dbReference type="NCBI Taxonomy" id="35677"/>
    <lineage>
        <taxon>Eukaryota</taxon>
        <taxon>Sar</taxon>
        <taxon>Stramenopiles</taxon>
        <taxon>Ochrophyta</taxon>
        <taxon>Pelagophyceae</taxon>
        <taxon>Pelagomonadales</taxon>
        <taxon>Pelagomonadaceae</taxon>
        <taxon>Pelagomonas</taxon>
    </lineage>
</organism>
<dbReference type="Gene3D" id="3.40.50.300">
    <property type="entry name" value="P-loop containing nucleotide triphosphate hydrolases"/>
    <property type="match status" value="1"/>
</dbReference>
<protein>
    <recommendedName>
        <fullName evidence="5">Sulfotransferase domain-containing protein</fullName>
    </recommendedName>
</protein>
<proteinExistence type="predicted"/>
<evidence type="ECO:0000313" key="4">
    <source>
        <dbReference type="Proteomes" id="UP000789595"/>
    </source>
</evidence>
<keyword evidence="4" id="KW-1185">Reference proteome</keyword>
<feature type="chain" id="PRO_5036404060" description="Sulfotransferase domain-containing protein" evidence="1">
    <location>
        <begin position="27"/>
        <end position="307"/>
    </location>
</feature>
<accession>A0A7S4ECL9</accession>
<evidence type="ECO:0000313" key="2">
    <source>
        <dbReference type="EMBL" id="CAE0704956.1"/>
    </source>
</evidence>
<reference evidence="3" key="2">
    <citation type="submission" date="2021-11" db="EMBL/GenBank/DDBJ databases">
        <authorList>
            <consortium name="Genoscope - CEA"/>
            <person name="William W."/>
        </authorList>
    </citation>
    <scope>NUCLEOTIDE SEQUENCE</scope>
</reference>
<evidence type="ECO:0008006" key="5">
    <source>
        <dbReference type="Google" id="ProtNLM"/>
    </source>
</evidence>
<dbReference type="EMBL" id="HBIW01023671">
    <property type="protein sequence ID" value="CAE0704956.1"/>
    <property type="molecule type" value="Transcribed_RNA"/>
</dbReference>
<keyword evidence="1" id="KW-0732">Signal</keyword>
<dbReference type="Proteomes" id="UP000789595">
    <property type="component" value="Unassembled WGS sequence"/>
</dbReference>
<dbReference type="AlphaFoldDB" id="A0A7S4ECL9"/>
<gene>
    <name evidence="2" type="ORF">PCAL00307_LOCUS20404</name>
    <name evidence="3" type="ORF">PECAL_1P02920</name>
</gene>
<evidence type="ECO:0000313" key="3">
    <source>
        <dbReference type="EMBL" id="CAH0363948.1"/>
    </source>
</evidence>
<feature type="signal peptide" evidence="1">
    <location>
        <begin position="1"/>
        <end position="26"/>
    </location>
</feature>
<name>A0A7S4ECL9_9STRA</name>
<dbReference type="SUPFAM" id="SSF52540">
    <property type="entry name" value="P-loop containing nucleoside triphosphate hydrolases"/>
    <property type="match status" value="1"/>
</dbReference>